<dbReference type="SUPFAM" id="SSF48371">
    <property type="entry name" value="ARM repeat"/>
    <property type="match status" value="1"/>
</dbReference>
<gene>
    <name evidence="1" type="ORF">FC50_GL002080</name>
</gene>
<dbReference type="PATRIC" id="fig|1423783.4.peg.2132"/>
<name>A0A0R1U0R2_9LACO</name>
<reference evidence="1 2" key="1">
    <citation type="journal article" date="2015" name="Genome Announc.">
        <title>Expanding the biotechnology potential of lactobacilli through comparative genomics of 213 strains and associated genera.</title>
        <authorList>
            <person name="Sun Z."/>
            <person name="Harris H.M."/>
            <person name="McCann A."/>
            <person name="Guo C."/>
            <person name="Argimon S."/>
            <person name="Zhang W."/>
            <person name="Yang X."/>
            <person name="Jeffery I.B."/>
            <person name="Cooney J.C."/>
            <person name="Kagawa T.F."/>
            <person name="Liu W."/>
            <person name="Song Y."/>
            <person name="Salvetti E."/>
            <person name="Wrobel A."/>
            <person name="Rasinkangas P."/>
            <person name="Parkhill J."/>
            <person name="Rea M.C."/>
            <person name="O'Sullivan O."/>
            <person name="Ritari J."/>
            <person name="Douillard F.P."/>
            <person name="Paul Ross R."/>
            <person name="Yang R."/>
            <person name="Briner A.E."/>
            <person name="Felis G.E."/>
            <person name="de Vos W.M."/>
            <person name="Barrangou R."/>
            <person name="Klaenhammer T.R."/>
            <person name="Caufield P.W."/>
            <person name="Cui Y."/>
            <person name="Zhang H."/>
            <person name="O'Toole P.W."/>
        </authorList>
    </citation>
    <scope>NUCLEOTIDE SEQUENCE [LARGE SCALE GENOMIC DNA]</scope>
    <source>
        <strain evidence="1 2">DSM 15945</strain>
    </source>
</reference>
<dbReference type="EMBL" id="AZFJ01000061">
    <property type="protein sequence ID" value="KRL84469.1"/>
    <property type="molecule type" value="Genomic_DNA"/>
</dbReference>
<comment type="caution">
    <text evidence="1">The sequence shown here is derived from an EMBL/GenBank/DDBJ whole genome shotgun (WGS) entry which is preliminary data.</text>
</comment>
<dbReference type="AlphaFoldDB" id="A0A0R1U0R2"/>
<dbReference type="PANTHER" id="PTHR34070">
    <property type="entry name" value="ARMADILLO-TYPE FOLD"/>
    <property type="match status" value="1"/>
</dbReference>
<proteinExistence type="predicted"/>
<keyword evidence="2" id="KW-1185">Reference proteome</keyword>
<evidence type="ECO:0000313" key="1">
    <source>
        <dbReference type="EMBL" id="KRL84469.1"/>
    </source>
</evidence>
<dbReference type="Gene3D" id="1.20.1660.10">
    <property type="entry name" value="Hypothetical protein (EF3068)"/>
    <property type="match status" value="1"/>
</dbReference>
<protein>
    <submittedName>
        <fullName evidence="1">DNA alkylation repair enzyme</fullName>
    </submittedName>
</protein>
<dbReference type="CDD" id="cd07064">
    <property type="entry name" value="AlkD_like_1"/>
    <property type="match status" value="1"/>
</dbReference>
<evidence type="ECO:0000313" key="2">
    <source>
        <dbReference type="Proteomes" id="UP000051922"/>
    </source>
</evidence>
<dbReference type="PANTHER" id="PTHR34070:SF1">
    <property type="entry name" value="DNA ALKYLATION REPAIR PROTEIN"/>
    <property type="match status" value="1"/>
</dbReference>
<dbReference type="Proteomes" id="UP000051922">
    <property type="component" value="Unassembled WGS sequence"/>
</dbReference>
<dbReference type="Pfam" id="PF08713">
    <property type="entry name" value="DNA_alkylation"/>
    <property type="match status" value="1"/>
</dbReference>
<dbReference type="InterPro" id="IPR014825">
    <property type="entry name" value="DNA_alkylation"/>
</dbReference>
<accession>A0A0R1U0R2</accession>
<organism evidence="1 2">
    <name type="scientific">Lacticaseibacillus pantheris DSM 15945 = JCM 12539 = NBRC 106106</name>
    <dbReference type="NCBI Taxonomy" id="1423783"/>
    <lineage>
        <taxon>Bacteria</taxon>
        <taxon>Bacillati</taxon>
        <taxon>Bacillota</taxon>
        <taxon>Bacilli</taxon>
        <taxon>Lactobacillales</taxon>
        <taxon>Lactobacillaceae</taxon>
        <taxon>Lacticaseibacillus</taxon>
    </lineage>
</organism>
<dbReference type="Gene3D" id="1.25.40.290">
    <property type="entry name" value="ARM repeat domains"/>
    <property type="match status" value="1"/>
</dbReference>
<dbReference type="InterPro" id="IPR016024">
    <property type="entry name" value="ARM-type_fold"/>
</dbReference>
<dbReference type="RefSeq" id="WP_225355000.1">
    <property type="nucleotide sequence ID" value="NZ_AZFJ01000061.1"/>
</dbReference>
<dbReference type="STRING" id="1423783.FC50_GL002080"/>
<sequence>MVDFNFVPNVTNQAAMAKYMLNQFPFAGLKTPERKLQSRLLLLSSRGWSVPTVIQTVNDLYARDEREYQYLAIDLARKHARQYELADLVALGPLVMRKSWWDSVDAWRPLFGDYVRLYPQTLADVFGIFAEHDNFWMRRVAITLQLASKDATDTALLTRAIEYDIDTDEFFIQKAVGWALRQYSKTDSAWVRQFMTDHSQLSTLAVREGSKYL</sequence>